<dbReference type="SUPFAM" id="SSF52402">
    <property type="entry name" value="Adenine nucleotide alpha hydrolases-like"/>
    <property type="match status" value="2"/>
</dbReference>
<sequence>MTKIVVGVDGSSPAVHAAVWAAGEAVRRREVLRLVHAYVVPAYGYPDFMASTAQLREALRREGVQALSAAEQAVRGAEPEVEVETDLVEGQATAVLRAEARQARFVALGSRGLGGFPGLLVGSVATVLSGHARSPVVVVRGSGHDQPPPAQGQVVVGVDGSDASGAALGFAFDEAALRGVPLRAVRVWNDVTLEATARIYPLSVDPDDIDAAERDVLQAQLDLWIEKYPGVATQPVVARGLPARTLLEFGGQAQLLVLGSRGRGGFRGMLLGSTSQALIAHAPCPVAVVRADPAAEGAPAWTT</sequence>
<dbReference type="PRINTS" id="PR01438">
    <property type="entry name" value="UNVRSLSTRESS"/>
</dbReference>
<organism evidence="3 4">
    <name type="scientific">Prauserella oleivorans</name>
    <dbReference type="NCBI Taxonomy" id="1478153"/>
    <lineage>
        <taxon>Bacteria</taxon>
        <taxon>Bacillati</taxon>
        <taxon>Actinomycetota</taxon>
        <taxon>Actinomycetes</taxon>
        <taxon>Pseudonocardiales</taxon>
        <taxon>Pseudonocardiaceae</taxon>
        <taxon>Prauserella</taxon>
    </lineage>
</organism>
<gene>
    <name evidence="3" type="ORF">ACFS2C_15695</name>
</gene>
<dbReference type="Gene3D" id="3.40.50.620">
    <property type="entry name" value="HUPs"/>
    <property type="match status" value="2"/>
</dbReference>
<dbReference type="PANTHER" id="PTHR46268">
    <property type="entry name" value="STRESS RESPONSE PROTEIN NHAX"/>
    <property type="match status" value="1"/>
</dbReference>
<dbReference type="PANTHER" id="PTHR46268:SF6">
    <property type="entry name" value="UNIVERSAL STRESS PROTEIN UP12"/>
    <property type="match status" value="1"/>
</dbReference>
<comment type="similarity">
    <text evidence="1">Belongs to the universal stress protein A family.</text>
</comment>
<comment type="caution">
    <text evidence="3">The sequence shown here is derived from an EMBL/GenBank/DDBJ whole genome shotgun (WGS) entry which is preliminary data.</text>
</comment>
<dbReference type="EMBL" id="JBHUOF010000021">
    <property type="protein sequence ID" value="MFD2800835.1"/>
    <property type="molecule type" value="Genomic_DNA"/>
</dbReference>
<name>A0ABW5WBA5_9PSEU</name>
<keyword evidence="4" id="KW-1185">Reference proteome</keyword>
<dbReference type="InterPro" id="IPR006015">
    <property type="entry name" value="Universal_stress_UspA"/>
</dbReference>
<accession>A0ABW5WBA5</accession>
<reference evidence="4" key="1">
    <citation type="journal article" date="2019" name="Int. J. Syst. Evol. Microbiol.">
        <title>The Global Catalogue of Microorganisms (GCM) 10K type strain sequencing project: providing services to taxonomists for standard genome sequencing and annotation.</title>
        <authorList>
            <consortium name="The Broad Institute Genomics Platform"/>
            <consortium name="The Broad Institute Genome Sequencing Center for Infectious Disease"/>
            <person name="Wu L."/>
            <person name="Ma J."/>
        </authorList>
    </citation>
    <scope>NUCLEOTIDE SEQUENCE [LARGE SCALE GENOMIC DNA]</scope>
    <source>
        <strain evidence="4">IBRC-M 10906</strain>
    </source>
</reference>
<dbReference type="Proteomes" id="UP001597478">
    <property type="component" value="Unassembled WGS sequence"/>
</dbReference>
<evidence type="ECO:0000313" key="4">
    <source>
        <dbReference type="Proteomes" id="UP001597478"/>
    </source>
</evidence>
<protein>
    <submittedName>
        <fullName evidence="3">Universal stress protein</fullName>
    </submittedName>
</protein>
<evidence type="ECO:0000259" key="2">
    <source>
        <dbReference type="Pfam" id="PF00582"/>
    </source>
</evidence>
<evidence type="ECO:0000313" key="3">
    <source>
        <dbReference type="EMBL" id="MFD2800835.1"/>
    </source>
</evidence>
<feature type="domain" description="UspA" evidence="2">
    <location>
        <begin position="2"/>
        <end position="140"/>
    </location>
</feature>
<dbReference type="InterPro" id="IPR006016">
    <property type="entry name" value="UspA"/>
</dbReference>
<dbReference type="RefSeq" id="WP_377390645.1">
    <property type="nucleotide sequence ID" value="NZ_JBHSAN010000024.1"/>
</dbReference>
<dbReference type="Pfam" id="PF00582">
    <property type="entry name" value="Usp"/>
    <property type="match status" value="2"/>
</dbReference>
<evidence type="ECO:0000256" key="1">
    <source>
        <dbReference type="ARBA" id="ARBA00008791"/>
    </source>
</evidence>
<dbReference type="InterPro" id="IPR014729">
    <property type="entry name" value="Rossmann-like_a/b/a_fold"/>
</dbReference>
<feature type="domain" description="UspA" evidence="2">
    <location>
        <begin position="154"/>
        <end position="290"/>
    </location>
</feature>
<proteinExistence type="inferred from homology"/>